<evidence type="ECO:0000256" key="1">
    <source>
        <dbReference type="ARBA" id="ARBA00022588"/>
    </source>
</evidence>
<dbReference type="InterPro" id="IPR006574">
    <property type="entry name" value="PRY"/>
</dbReference>
<dbReference type="Gene3D" id="2.60.120.920">
    <property type="match status" value="2"/>
</dbReference>
<evidence type="ECO:0008006" key="14">
    <source>
        <dbReference type="Google" id="ProtNLM"/>
    </source>
</evidence>
<dbReference type="SUPFAM" id="SSF57845">
    <property type="entry name" value="B-box zinc-binding domain"/>
    <property type="match status" value="2"/>
</dbReference>
<dbReference type="SMART" id="SM00184">
    <property type="entry name" value="RING"/>
    <property type="match status" value="2"/>
</dbReference>
<keyword evidence="12" id="KW-1185">Reference proteome</keyword>
<proteinExistence type="predicted"/>
<dbReference type="Gene3D" id="4.10.830.40">
    <property type="match status" value="2"/>
</dbReference>
<keyword evidence="5" id="KW-0391">Immunity</keyword>
<keyword evidence="1" id="KW-0399">Innate immunity</keyword>
<dbReference type="PROSITE" id="PS50119">
    <property type="entry name" value="ZF_BBOX"/>
    <property type="match status" value="2"/>
</dbReference>
<evidence type="ECO:0000259" key="9">
    <source>
        <dbReference type="PROSITE" id="PS50089"/>
    </source>
</evidence>
<keyword evidence="4" id="KW-0862">Zinc</keyword>
<dbReference type="CDD" id="cd16040">
    <property type="entry name" value="SPRY_PRY_SNTX"/>
    <property type="match status" value="2"/>
</dbReference>
<dbReference type="RefSeq" id="XP_014036769.2">
    <property type="nucleotide sequence ID" value="XM_014181294.2"/>
</dbReference>
<feature type="region of interest" description="Disordered" evidence="8">
    <location>
        <begin position="181"/>
        <end position="200"/>
    </location>
</feature>
<dbReference type="InterPro" id="IPR017907">
    <property type="entry name" value="Znf_RING_CS"/>
</dbReference>
<dbReference type="InterPro" id="IPR003877">
    <property type="entry name" value="SPRY_dom"/>
</dbReference>
<gene>
    <name evidence="13" type="primary">LOC106590355</name>
</gene>
<dbReference type="PROSITE" id="PS00518">
    <property type="entry name" value="ZF_RING_1"/>
    <property type="match status" value="2"/>
</dbReference>
<feature type="domain" description="RING-type" evidence="9">
    <location>
        <begin position="10"/>
        <end position="53"/>
    </location>
</feature>
<evidence type="ECO:0000256" key="2">
    <source>
        <dbReference type="ARBA" id="ARBA00022723"/>
    </source>
</evidence>
<dbReference type="InterPro" id="IPR001841">
    <property type="entry name" value="Znf_RING"/>
</dbReference>
<dbReference type="SUPFAM" id="SSF49899">
    <property type="entry name" value="Concanavalin A-like lectins/glucanases"/>
    <property type="match status" value="2"/>
</dbReference>
<protein>
    <recommendedName>
        <fullName evidence="14">Tripartite motif-containing protein 16-like</fullName>
    </recommendedName>
</protein>
<dbReference type="PROSITE" id="PS50188">
    <property type="entry name" value="B302_SPRY"/>
    <property type="match status" value="2"/>
</dbReference>
<evidence type="ECO:0000313" key="13">
    <source>
        <dbReference type="RefSeq" id="XP_014036769.2"/>
    </source>
</evidence>
<sequence>MAAAMDSISCSICLDLLNNPVTIPCGHSYCMGCIKDCWDQDDLKDVYSCPQCRQTFTPRPVLKKSTMLAELVENLKKTGLQAATPAHHYAGSGDVACDVCTGRKLKAVKSCLVCLASYCESHLQPHYESPTFKKHKLVKASTQLEENICSHHDKLVEIYCHTDQQFICYLCTMDKHKAHDTVSAESERTERQSQLGEKQKEIKQRIQKRQKEIQDVRQAVKSLRRSAQAAVGDSERIFTEMIHLIERKCSEVKELIRAQEKAEVSRAKGLLKQLDQEMAELRRREAELEQLSNTEDNIQFLQSFQALCVPPRSEHLLSITVNHHVFFEDVRKSVAELKSQLGQICSGEIAKISVKVTKVHIVPPSEPRCLPSFDTTQSTLSVGGLVSHWNDTTCQKTRPEPKTREEFLEYYCQLTLDPNTAFNCLCLSEGNRKVTRRYKAQLYPAHSDRFTTYPQVLCGEGLSGACYWEVEWSGDWVDIAVSYKGISRRGPDEGLFRSSKQAWCLECDASGCSFYHNDKQIVIPVSCSTRVGVYLDHSAGTLSFYSISDTMTLLCRVQTTFTQPLYPGFTVSRTVNILKQTKIIRANCHSASVCTTMAAAMDSISCSICLDILKDPVTIPCGHSYCMGCIKDCWDQDYVMGFLISCPQCRQTFIPRPVLKKSTMLAELVETLKKTGLQAATPAHHYAGSGDVACDVCTGRKLKAVKSCVVCLASYCETHLQPHYESPTFKKHKLVKASTQLEEKICSHHDKLVEIYCRTDQQFICYLCTMDEHKVHDTVSAESERTERQSQVREKQQKSKQRIQDKENEMQEVRQAVYSLKCSAEAAVKNSERIFTELIRSIERRRSEVNELIRAQEKAEVSRAEGLLKQLDQEMAELRRREAELEKLSNTEDNIQFLQSFQSLYVPLGSKALPNITFNQHVSFEYIRKSVSGLKSQVEKICSGEIAKISVKKTKVHVVPPSEPRCLPSFDTTQSRQSVGGLASHWNDTTCQKTRPEPKTREEFLEYSCQLTLDPNTAHKELRLSEGNRKVTWSDNDQLYPDHPDRFTTYPQVLCREGLSGACYWEVEWTGVEVYIAVSYKGISRRGHNEWLRSSNQAWCLECGASSCYFYHNDKQTDIPVPRSTRVVGMYLDHKAGTLSFYSVSDTMTLLHRVQTNFTQPLYPGFYVTTSLKILTPTQ</sequence>
<dbReference type="PROSITE" id="PS50089">
    <property type="entry name" value="ZF_RING_2"/>
    <property type="match status" value="2"/>
</dbReference>
<dbReference type="InterPro" id="IPR000315">
    <property type="entry name" value="Znf_B-box"/>
</dbReference>
<evidence type="ECO:0000313" key="12">
    <source>
        <dbReference type="Proteomes" id="UP001652741"/>
    </source>
</evidence>
<dbReference type="STRING" id="8030.ENSSSAP00000114620"/>
<feature type="domain" description="B30.2/SPRY" evidence="11">
    <location>
        <begin position="991"/>
        <end position="1179"/>
    </location>
</feature>
<feature type="domain" description="B30.2/SPRY" evidence="11">
    <location>
        <begin position="394"/>
        <end position="587"/>
    </location>
</feature>
<evidence type="ECO:0000256" key="3">
    <source>
        <dbReference type="ARBA" id="ARBA00022771"/>
    </source>
</evidence>
<dbReference type="PRINTS" id="PR01407">
    <property type="entry name" value="BUTYPHLNCDUF"/>
</dbReference>
<reference evidence="13" key="1">
    <citation type="submission" date="2025-08" db="UniProtKB">
        <authorList>
            <consortium name="RefSeq"/>
        </authorList>
    </citation>
    <scope>IDENTIFICATION</scope>
</reference>
<dbReference type="Pfam" id="PF00643">
    <property type="entry name" value="zf-B_box"/>
    <property type="match status" value="2"/>
</dbReference>
<dbReference type="InterPro" id="IPR013320">
    <property type="entry name" value="ConA-like_dom_sf"/>
</dbReference>
<dbReference type="AlphaFoldDB" id="A0A1S3QBH6"/>
<evidence type="ECO:0000256" key="4">
    <source>
        <dbReference type="ARBA" id="ARBA00022833"/>
    </source>
</evidence>
<dbReference type="GO" id="GO:0045087">
    <property type="term" value="P:innate immune response"/>
    <property type="evidence" value="ECO:0007669"/>
    <property type="project" value="UniProtKB-KW"/>
</dbReference>
<evidence type="ECO:0000256" key="8">
    <source>
        <dbReference type="SAM" id="MobiDB-lite"/>
    </source>
</evidence>
<feature type="region of interest" description="Disordered" evidence="8">
    <location>
        <begin position="779"/>
        <end position="808"/>
    </location>
</feature>
<accession>A0A1S3QBH6</accession>
<evidence type="ECO:0000259" key="10">
    <source>
        <dbReference type="PROSITE" id="PS50119"/>
    </source>
</evidence>
<dbReference type="InterPro" id="IPR058030">
    <property type="entry name" value="TRIM8/14/16/25/29/45/65_CC"/>
</dbReference>
<dbReference type="SUPFAM" id="SSF57850">
    <property type="entry name" value="RING/U-box"/>
    <property type="match status" value="2"/>
</dbReference>
<dbReference type="InterPro" id="IPR043136">
    <property type="entry name" value="B30.2/SPRY_sf"/>
</dbReference>
<dbReference type="SMART" id="SM00449">
    <property type="entry name" value="SPRY"/>
    <property type="match status" value="2"/>
</dbReference>
<dbReference type="Gene3D" id="3.30.160.60">
    <property type="entry name" value="Classic Zinc Finger"/>
    <property type="match status" value="2"/>
</dbReference>
<dbReference type="OMA" id="HYCEVEW"/>
<dbReference type="InterPro" id="IPR001870">
    <property type="entry name" value="B30.2/SPRY"/>
</dbReference>
<dbReference type="SMART" id="SM00336">
    <property type="entry name" value="BBOX"/>
    <property type="match status" value="2"/>
</dbReference>
<evidence type="ECO:0000259" key="11">
    <source>
        <dbReference type="PROSITE" id="PS50188"/>
    </source>
</evidence>
<dbReference type="Pfam" id="PF15227">
    <property type="entry name" value="zf-C3HC4_4"/>
    <property type="match status" value="2"/>
</dbReference>
<dbReference type="Pfam" id="PF13765">
    <property type="entry name" value="PRY"/>
    <property type="match status" value="2"/>
</dbReference>
<name>A0A1S3QBH6_SALSA</name>
<dbReference type="SMART" id="SM00589">
    <property type="entry name" value="PRY"/>
    <property type="match status" value="2"/>
</dbReference>
<dbReference type="InterPro" id="IPR013083">
    <property type="entry name" value="Znf_RING/FYVE/PHD"/>
</dbReference>
<dbReference type="Gene3D" id="3.30.40.10">
    <property type="entry name" value="Zinc/RING finger domain, C3HC4 (zinc finger)"/>
    <property type="match status" value="2"/>
</dbReference>
<evidence type="ECO:0000256" key="7">
    <source>
        <dbReference type="SAM" id="Coils"/>
    </source>
</evidence>
<feature type="domain" description="B box-type" evidence="10">
    <location>
        <begin position="741"/>
        <end position="781"/>
    </location>
</feature>
<organism evidence="12 13">
    <name type="scientific">Salmo salar</name>
    <name type="common">Atlantic salmon</name>
    <dbReference type="NCBI Taxonomy" id="8030"/>
    <lineage>
        <taxon>Eukaryota</taxon>
        <taxon>Metazoa</taxon>
        <taxon>Chordata</taxon>
        <taxon>Craniata</taxon>
        <taxon>Vertebrata</taxon>
        <taxon>Euteleostomi</taxon>
        <taxon>Actinopterygii</taxon>
        <taxon>Neopterygii</taxon>
        <taxon>Teleostei</taxon>
        <taxon>Protacanthopterygii</taxon>
        <taxon>Salmoniformes</taxon>
        <taxon>Salmonidae</taxon>
        <taxon>Salmoninae</taxon>
        <taxon>Salmo</taxon>
    </lineage>
</organism>
<dbReference type="PANTHER" id="PTHR25465:SF5">
    <property type="entry name" value="E3 UBIQUITIN_ISG15 LIGASE TRIM25-RELATED"/>
    <property type="match status" value="1"/>
</dbReference>
<feature type="domain" description="B box-type" evidence="10">
    <location>
        <begin position="144"/>
        <end position="184"/>
    </location>
</feature>
<dbReference type="InterPro" id="IPR003879">
    <property type="entry name" value="Butyrophylin_SPRY"/>
</dbReference>
<dbReference type="PaxDb" id="8030-ENSSSAP00000114620"/>
<dbReference type="InterPro" id="IPR051051">
    <property type="entry name" value="E3_ubiq-ligase_TRIM/RNF"/>
</dbReference>
<dbReference type="CDD" id="cd19769">
    <property type="entry name" value="Bbox2_TRIM16-like"/>
    <property type="match status" value="2"/>
</dbReference>
<dbReference type="Pfam" id="PF25600">
    <property type="entry name" value="TRIM_CC"/>
    <property type="match status" value="2"/>
</dbReference>
<feature type="coiled-coil region" evidence="7">
    <location>
        <begin position="257"/>
        <end position="294"/>
    </location>
</feature>
<evidence type="ECO:0000256" key="5">
    <source>
        <dbReference type="ARBA" id="ARBA00022859"/>
    </source>
</evidence>
<dbReference type="Proteomes" id="UP001652741">
    <property type="component" value="Chromosome ssa29"/>
</dbReference>
<keyword evidence="7" id="KW-0175">Coiled coil</keyword>
<evidence type="ECO:0000256" key="6">
    <source>
        <dbReference type="PROSITE-ProRule" id="PRU00024"/>
    </source>
</evidence>
<keyword evidence="3 6" id="KW-0863">Zinc-finger</keyword>
<dbReference type="Pfam" id="PF00622">
    <property type="entry name" value="SPRY"/>
    <property type="match status" value="2"/>
</dbReference>
<dbReference type="GO" id="GO:0008270">
    <property type="term" value="F:zinc ion binding"/>
    <property type="evidence" value="ECO:0007669"/>
    <property type="project" value="UniProtKB-KW"/>
</dbReference>
<dbReference type="PANTHER" id="PTHR25465">
    <property type="entry name" value="B-BOX DOMAIN CONTAINING"/>
    <property type="match status" value="1"/>
</dbReference>
<dbReference type="GeneID" id="106590355"/>
<feature type="domain" description="RING-type" evidence="9">
    <location>
        <begin position="606"/>
        <end position="650"/>
    </location>
</feature>
<dbReference type="GO" id="GO:0005737">
    <property type="term" value="C:cytoplasm"/>
    <property type="evidence" value="ECO:0007669"/>
    <property type="project" value="UniProtKB-ARBA"/>
</dbReference>
<keyword evidence="2" id="KW-0479">Metal-binding</keyword>